<dbReference type="InterPro" id="IPR012944">
    <property type="entry name" value="SusD_RagB_dom"/>
</dbReference>
<dbReference type="Pfam" id="PF07980">
    <property type="entry name" value="SusD_RagB"/>
    <property type="match status" value="1"/>
</dbReference>
<evidence type="ECO:0000259" key="6">
    <source>
        <dbReference type="Pfam" id="PF07980"/>
    </source>
</evidence>
<evidence type="ECO:0000313" key="8">
    <source>
        <dbReference type="EMBL" id="KAA4617182.1"/>
    </source>
</evidence>
<protein>
    <submittedName>
        <fullName evidence="8">RagB/SusD family nutrient uptake outer membrane protein</fullName>
    </submittedName>
</protein>
<keyword evidence="3" id="KW-0732">Signal</keyword>
<accession>A0A642BIU0</accession>
<dbReference type="Gene3D" id="1.25.40.390">
    <property type="match status" value="1"/>
</dbReference>
<feature type="domain" description="SusD-like N-terminal" evidence="7">
    <location>
        <begin position="69"/>
        <end position="227"/>
    </location>
</feature>
<dbReference type="SUPFAM" id="SSF48452">
    <property type="entry name" value="TPR-like"/>
    <property type="match status" value="1"/>
</dbReference>
<comment type="subcellular location">
    <subcellularLocation>
        <location evidence="1">Cell outer membrane</location>
    </subcellularLocation>
</comment>
<name>A0A642BIU0_BACOV</name>
<evidence type="ECO:0000256" key="2">
    <source>
        <dbReference type="ARBA" id="ARBA00006275"/>
    </source>
</evidence>
<sequence>MKNYKKVYAAFILAGGLILHGCNGIFDDLAINPNQPSMGAYFTSPSAVNDAVMTMYGYMSTQRCLGASGSKTTIIRSDEASSNSDYGKPGMFGADLNASYYTIEQPYTLMYTTASQASYIIETAPSVDFSGNEEMRNAYMGEAYFWRAFAHYYLLINFRNISPIRQMPRNGDDYVRPLEKPAAVWDFIQEDLAHAKELLPVKGYWDSKNAGRVTKASAAALLGKAYLYRSGIEQYYGEDKTTFYSEAAKEFGDVIDGKYGTYDLTKNYADNFDVAHENNEESILEFQFLGDVDNAGFNPGLATSGLAFDSRGLMLPGAGVGYEGVVHNWLYNAFVNSVDKDGYTDIRMFSTMIFNDLDASIHLRNDAGGNPVRLEGPGGYKWEELYPAKNGKEGFATVSNPLAHSFKAGIRKGIDCSMPTQTEADGTPKLVGVGAGVKEYVYNQPRAHGVNWRYIRYADVLMMYAESVVSGGTPASNMTPLQAVNKVRGRANMSELPSVTMADIQNERILEFALEGHRFYDLLRWGKLASRFTELQESDPNFKKFISADDFKGFVPNKHEWLPIPINEVNSNPYITENNPGY</sequence>
<reference evidence="8" key="1">
    <citation type="journal article" date="2019" name="Nat. Med.">
        <title>A library of human gut bacterial isolates paired with longitudinal multiomics data enables mechanistic microbiome research.</title>
        <authorList>
            <person name="Poyet M."/>
            <person name="Groussin M."/>
            <person name="Gibbons S.M."/>
            <person name="Avila-Pacheco J."/>
            <person name="Jiang X."/>
            <person name="Kearney S.M."/>
            <person name="Perrotta A.R."/>
            <person name="Berdy B."/>
            <person name="Zhao S."/>
            <person name="Lieberman T.D."/>
            <person name="Swanson P.K."/>
            <person name="Smith M."/>
            <person name="Roesemann S."/>
            <person name="Alexander J.E."/>
            <person name="Rich S.A."/>
            <person name="Livny J."/>
            <person name="Vlamakis H."/>
            <person name="Clish C."/>
            <person name="Bullock K."/>
            <person name="Deik A."/>
            <person name="Scott J."/>
            <person name="Pierce K.A."/>
            <person name="Xavier R.J."/>
            <person name="Alm E.J."/>
        </authorList>
    </citation>
    <scope>NUCLEOTIDE SEQUENCE</scope>
    <source>
        <strain evidence="8">BIOML-A21</strain>
    </source>
</reference>
<proteinExistence type="inferred from homology"/>
<keyword evidence="5" id="KW-0998">Cell outer membrane</keyword>
<dbReference type="InterPro" id="IPR033985">
    <property type="entry name" value="SusD-like_N"/>
</dbReference>
<evidence type="ECO:0000256" key="1">
    <source>
        <dbReference type="ARBA" id="ARBA00004442"/>
    </source>
</evidence>
<gene>
    <name evidence="8" type="ORF">F3C24_00530</name>
</gene>
<evidence type="ECO:0000259" key="7">
    <source>
        <dbReference type="Pfam" id="PF14322"/>
    </source>
</evidence>
<evidence type="ECO:0000256" key="3">
    <source>
        <dbReference type="ARBA" id="ARBA00022729"/>
    </source>
</evidence>
<dbReference type="Pfam" id="PF14322">
    <property type="entry name" value="SusD-like_3"/>
    <property type="match status" value="1"/>
</dbReference>
<organism evidence="8">
    <name type="scientific">Bacteroides ovatus</name>
    <dbReference type="NCBI Taxonomy" id="28116"/>
    <lineage>
        <taxon>Bacteria</taxon>
        <taxon>Pseudomonadati</taxon>
        <taxon>Bacteroidota</taxon>
        <taxon>Bacteroidia</taxon>
        <taxon>Bacteroidales</taxon>
        <taxon>Bacteroidaceae</taxon>
        <taxon>Bacteroides</taxon>
    </lineage>
</organism>
<dbReference type="GO" id="GO:0009279">
    <property type="term" value="C:cell outer membrane"/>
    <property type="evidence" value="ECO:0007669"/>
    <property type="project" value="UniProtKB-SubCell"/>
</dbReference>
<dbReference type="AlphaFoldDB" id="A0A642BIU0"/>
<evidence type="ECO:0000256" key="4">
    <source>
        <dbReference type="ARBA" id="ARBA00023136"/>
    </source>
</evidence>
<feature type="domain" description="RagB/SusD" evidence="6">
    <location>
        <begin position="448"/>
        <end position="582"/>
    </location>
</feature>
<evidence type="ECO:0000256" key="5">
    <source>
        <dbReference type="ARBA" id="ARBA00023237"/>
    </source>
</evidence>
<dbReference type="InterPro" id="IPR011990">
    <property type="entry name" value="TPR-like_helical_dom_sf"/>
</dbReference>
<keyword evidence="4" id="KW-0472">Membrane</keyword>
<comment type="caution">
    <text evidence="8">The sequence shown here is derived from an EMBL/GenBank/DDBJ whole genome shotgun (WGS) entry which is preliminary data.</text>
</comment>
<dbReference type="EMBL" id="VWFV01000001">
    <property type="protein sequence ID" value="KAA4617182.1"/>
    <property type="molecule type" value="Genomic_DNA"/>
</dbReference>
<comment type="similarity">
    <text evidence="2">Belongs to the SusD family.</text>
</comment>